<accession>Q72ZS2</accession>
<evidence type="ECO:0000256" key="3">
    <source>
        <dbReference type="ARBA" id="ARBA00013368"/>
    </source>
</evidence>
<reference evidence="5 6" key="1">
    <citation type="journal article" date="2004" name="Nucleic Acids Res.">
        <title>The genome sequence of Bacillus cereus ATCC 10987 reveals metabolic adaptations and a large plasmid related to Bacillus anthracis pXO1.</title>
        <authorList>
            <person name="Rasko D.A."/>
            <person name="Ravel J."/>
            <person name="Okstad O.A."/>
            <person name="Helgason E."/>
            <person name="Cer R.Z."/>
            <person name="Jiang L."/>
            <person name="Shores K.A."/>
            <person name="Fouts D.E."/>
            <person name="Tourasse N.J."/>
            <person name="Angiuoli S.V."/>
            <person name="Kolonay J."/>
            <person name="Nelson W.C."/>
            <person name="Kolsto A.-B."/>
            <person name="Fraser C.M."/>
            <person name="Read T.D."/>
        </authorList>
    </citation>
    <scope>NUCLEOTIDE SEQUENCE [LARGE SCALE GENOMIC DNA]</scope>
    <source>
        <strain evidence="6">ATCC 10987 / NRS 248</strain>
    </source>
</reference>
<dbReference type="PANTHER" id="PTHR32114:SF2">
    <property type="entry name" value="ABC TRANSPORTER ABCH.3"/>
    <property type="match status" value="1"/>
</dbReference>
<evidence type="ECO:0000256" key="1">
    <source>
        <dbReference type="ARBA" id="ARBA00006930"/>
    </source>
</evidence>
<evidence type="ECO:0000256" key="4">
    <source>
        <dbReference type="SAM" id="Coils"/>
    </source>
</evidence>
<feature type="coiled-coil region" evidence="4">
    <location>
        <begin position="348"/>
        <end position="378"/>
    </location>
</feature>
<proteinExistence type="inferred from homology"/>
<dbReference type="EMBL" id="AE017194">
    <property type="protein sequence ID" value="AAS43497.1"/>
    <property type="molecule type" value="Genomic_DNA"/>
</dbReference>
<name>Q72ZS2_BACC1</name>
<feature type="coiled-coil region" evidence="4">
    <location>
        <begin position="487"/>
        <end position="518"/>
    </location>
</feature>
<evidence type="ECO:0000313" key="6">
    <source>
        <dbReference type="Proteomes" id="UP000002527"/>
    </source>
</evidence>
<organism evidence="5 6">
    <name type="scientific">Bacillus cereus (strain ATCC 10987 / NRS 248)</name>
    <dbReference type="NCBI Taxonomy" id="222523"/>
    <lineage>
        <taxon>Bacteria</taxon>
        <taxon>Bacillati</taxon>
        <taxon>Bacillota</taxon>
        <taxon>Bacilli</taxon>
        <taxon>Bacillales</taxon>
        <taxon>Bacillaceae</taxon>
        <taxon>Bacillus</taxon>
        <taxon>Bacillus cereus group</taxon>
    </lineage>
</organism>
<comment type="similarity">
    <text evidence="1">Belongs to the SMC family. SbcC subfamily.</text>
</comment>
<keyword evidence="4" id="KW-0175">Coiled coil</keyword>
<evidence type="ECO:0000256" key="2">
    <source>
        <dbReference type="ARBA" id="ARBA00011322"/>
    </source>
</evidence>
<feature type="coiled-coil region" evidence="4">
    <location>
        <begin position="675"/>
        <end position="712"/>
    </location>
</feature>
<evidence type="ECO:0000313" key="5">
    <source>
        <dbReference type="EMBL" id="AAS43497.1"/>
    </source>
</evidence>
<dbReference type="AlphaFoldDB" id="Q72ZS2"/>
<dbReference type="Proteomes" id="UP000002527">
    <property type="component" value="Chromosome"/>
</dbReference>
<protein>
    <recommendedName>
        <fullName evidence="3">Nuclease SbcCD subunit C</fullName>
    </recommendedName>
</protein>
<sequence length="879" mass="103383">MNKSRFFISEVNMENFRGYKSQKVKFFEEQSDKTGVVLISGPNGYGKTTLLDAIEWCLTGTVKRLEREYNIRNEKGKMLQRALLRHTEGEGIVKVEVSGFWLGERISLYRIFDGDKDSDGFNFKHTDFIISLGNKENGKEFKCNTIDDVIKQSLSQYFYDRHICSYEKNISMYEKGREDFYSMFSSFFGGVDVIENIMDNFEGYGSRGDKYVGILAEITSEIKSSHKIAEDKKEKYHLARNELNDLLSEKGGNSTGVSVLVKEYPNEKIFEDENDLDIIYQTEGSFSIIYNIFNEQYETLKEIYDVVKHSDILVWSNDYIKSINEKIYLQEFQEQLVQPFRENESKVLIVQSQDIKSLERKNDLLKEELKEIKSLNLDSKESLKQLEIYEGKYIGTEEKRYFHFQYKLEYINQLFLQLKSYENVNNATKALRSIIDHLEGFHELQEGNQSKCPLCGSEDLFLNLENPLGHEAKELLGKIDIERAILRKKYDNERKDLNEEVEHLKNDLTEKINNQKFEMQIILKAFEETKFIKLAAKRFKMNFGELTLKKLLQQEKQLISHLEKHEELFLILEELMLRELVEKDDIIYKIPSLIDKGKAMHLEEFLALDIKSKRECINQVLKEFGRKTKEVQNLLGDRQVKDINIDILKVKLEILHSIMKELNSNYLIATKQKLFEKAKEDYETYNLELVSKQNALEKLKYLSKQIKKIRTDWDKKIASQINEPLRKIYKRLNRHTNIQTIDFMTEGRTTQKAKMTVKVNDTEVFIPNILSTGQLSIVSLAIFLTIAMGQKENPFRCYFMDDPIQTLDDLNVLSFVDLIRTELTNDNQENRFMDQLFITTCDESFEKLISHKMRYFNVNLTHIRFNSYHDFTIVKNKKS</sequence>
<dbReference type="KEGG" id="bca:BCE_4596"/>
<dbReference type="InterPro" id="IPR027417">
    <property type="entry name" value="P-loop_NTPase"/>
</dbReference>
<gene>
    <name evidence="5" type="ordered locus">BCE_4596</name>
</gene>
<dbReference type="Gene3D" id="3.40.50.300">
    <property type="entry name" value="P-loop containing nucleotide triphosphate hydrolases"/>
    <property type="match status" value="2"/>
</dbReference>
<dbReference type="HOGENOM" id="CLU_327568_0_0_9"/>
<dbReference type="SUPFAM" id="SSF52540">
    <property type="entry name" value="P-loop containing nucleoside triphosphate hydrolases"/>
    <property type="match status" value="3"/>
</dbReference>
<comment type="subunit">
    <text evidence="2">Heterodimer of SbcC and SbcD.</text>
</comment>
<dbReference type="PANTHER" id="PTHR32114">
    <property type="entry name" value="ABC TRANSPORTER ABCH.3"/>
    <property type="match status" value="1"/>
</dbReference>